<reference evidence="1" key="1">
    <citation type="submission" date="2020-03" db="EMBL/GenBank/DDBJ databases">
        <title>Draft sequencing of Calidifontibacter sp. DB0510.</title>
        <authorList>
            <person name="Kim D.-U."/>
        </authorList>
    </citation>
    <scope>NUCLEOTIDE SEQUENCE</scope>
    <source>
        <strain evidence="1">DB0510</strain>
    </source>
</reference>
<dbReference type="RefSeq" id="WP_166192335.1">
    <property type="nucleotide sequence ID" value="NZ_JAAOIV010000001.1"/>
</dbReference>
<evidence type="ECO:0000313" key="1">
    <source>
        <dbReference type="EMBL" id="NHN54562.1"/>
    </source>
</evidence>
<accession>A0A967AY35</accession>
<dbReference type="Proteomes" id="UP000744769">
    <property type="component" value="Unassembled WGS sequence"/>
</dbReference>
<evidence type="ECO:0000313" key="2">
    <source>
        <dbReference type="Proteomes" id="UP000744769"/>
    </source>
</evidence>
<organism evidence="1 2">
    <name type="scientific">Metallococcus carri</name>
    <dbReference type="NCBI Taxonomy" id="1656884"/>
    <lineage>
        <taxon>Bacteria</taxon>
        <taxon>Bacillati</taxon>
        <taxon>Actinomycetota</taxon>
        <taxon>Actinomycetes</taxon>
        <taxon>Micrococcales</taxon>
        <taxon>Dermacoccaceae</taxon>
        <taxon>Metallococcus</taxon>
    </lineage>
</organism>
<comment type="caution">
    <text evidence="1">The sequence shown here is derived from an EMBL/GenBank/DDBJ whole genome shotgun (WGS) entry which is preliminary data.</text>
</comment>
<keyword evidence="2" id="KW-1185">Reference proteome</keyword>
<name>A0A967AY35_9MICO</name>
<dbReference type="EMBL" id="JAAOIV010000001">
    <property type="protein sequence ID" value="NHN54562.1"/>
    <property type="molecule type" value="Genomic_DNA"/>
</dbReference>
<protein>
    <submittedName>
        <fullName evidence="1">Uncharacterized protein</fullName>
    </submittedName>
</protein>
<gene>
    <name evidence="1" type="ORF">G9U51_02050</name>
</gene>
<dbReference type="AlphaFoldDB" id="A0A967AY35"/>
<sequence>MRTLAGGVAVAVLITGSSTRGEVAPASAESSVPRAIMCGVRAYHSLREVAAYSTSGLIVRTTGERRVVPASSSGAGSAVSTIVTAKVVEVLGGRGIRAGEVVRIRQLGAGNDPTYGQYLEEILRPNATYAVFVGPVYFIPGKPTGEWVITNDSSFTYDPARQTARLYSAVGNENRAIPTTVTRAQLLAAATSVGTRTDPLVTKTAAP</sequence>
<proteinExistence type="predicted"/>